<keyword evidence="1" id="KW-1133">Transmembrane helix</keyword>
<gene>
    <name evidence="3" type="ORF">OS133_13725</name>
    <name evidence="4" type="ORF">OS134_01585</name>
</gene>
<dbReference type="Proteomes" id="UP001259340">
    <property type="component" value="Unassembled WGS sequence"/>
</dbReference>
<reference evidence="3" key="2">
    <citation type="submission" date="2022-11" db="EMBL/GenBank/DDBJ databases">
        <title>Prophages regulate Shewanella fidelis motility and biofilm formation: implications for gut colonization dynamics in Ciona robusta.</title>
        <authorList>
            <person name="Natarajan O."/>
            <person name="Gibboney S.L."/>
            <person name="Young M.N."/>
            <person name="Lim S.J."/>
            <person name="Pluta N."/>
            <person name="Atkinson C.G.F."/>
            <person name="Leigh B.A."/>
            <person name="Liberti A."/>
            <person name="Kees E."/>
            <person name="Breitbart M."/>
            <person name="Gralnick J."/>
            <person name="Dishaw L.J."/>
        </authorList>
    </citation>
    <scope>NUCLEOTIDE SEQUENCE</scope>
    <source>
        <strain evidence="3">3313</strain>
    </source>
</reference>
<dbReference type="Pfam" id="PF05232">
    <property type="entry name" value="BTP"/>
    <property type="match status" value="2"/>
</dbReference>
<dbReference type="EMBL" id="JAPMLD010000001">
    <property type="protein sequence ID" value="MDW4822761.1"/>
    <property type="molecule type" value="Genomic_DNA"/>
</dbReference>
<dbReference type="Proteomes" id="UP001271263">
    <property type="component" value="Unassembled WGS sequence"/>
</dbReference>
<name>A0AAW8NRU2_9GAMM</name>
<keyword evidence="1" id="KW-0812">Transmembrane</keyword>
<evidence type="ECO:0000313" key="4">
    <source>
        <dbReference type="EMBL" id="MDW4822761.1"/>
    </source>
</evidence>
<feature type="domain" description="Chlorhexidine efflux transporter" evidence="2">
    <location>
        <begin position="69"/>
        <end position="131"/>
    </location>
</feature>
<proteinExistence type="predicted"/>
<dbReference type="NCBIfam" id="NF033664">
    <property type="entry name" value="PACE_transport"/>
    <property type="match status" value="1"/>
</dbReference>
<feature type="transmembrane region" description="Helical" evidence="1">
    <location>
        <begin position="34"/>
        <end position="54"/>
    </location>
</feature>
<sequence length="137" mass="15480">MTFKDRIIHAVLFEAIALAIIVPAASMFSGKEASSMLAVGVGLSLYTVVWNYFYNLWFDKQFGADRLNRSLMTRIGHTLGFEGGIIFITVPVVAWFLEITLLQSLALEAAFLIFFFFYAVAFNWCYDNVRSKLKLAS</sequence>
<dbReference type="InterPro" id="IPR007896">
    <property type="entry name" value="BTP_bacteria"/>
</dbReference>
<dbReference type="InterPro" id="IPR058208">
    <property type="entry name" value="PACE"/>
</dbReference>
<keyword evidence="6" id="KW-1185">Reference proteome</keyword>
<organism evidence="3 5">
    <name type="scientific">Shewanella fidelis</name>
    <dbReference type="NCBI Taxonomy" id="173509"/>
    <lineage>
        <taxon>Bacteria</taxon>
        <taxon>Pseudomonadati</taxon>
        <taxon>Pseudomonadota</taxon>
        <taxon>Gammaproteobacteria</taxon>
        <taxon>Alteromonadales</taxon>
        <taxon>Shewanellaceae</taxon>
        <taxon>Shewanella</taxon>
    </lineage>
</organism>
<protein>
    <submittedName>
        <fullName evidence="3">PACE efflux transporter</fullName>
    </submittedName>
</protein>
<dbReference type="AlphaFoldDB" id="A0AAW8NRU2"/>
<evidence type="ECO:0000313" key="3">
    <source>
        <dbReference type="EMBL" id="MDR8524679.1"/>
    </source>
</evidence>
<evidence type="ECO:0000256" key="1">
    <source>
        <dbReference type="SAM" id="Phobius"/>
    </source>
</evidence>
<feature type="transmembrane region" description="Helical" evidence="1">
    <location>
        <begin position="109"/>
        <end position="126"/>
    </location>
</feature>
<reference evidence="4 6" key="1">
    <citation type="journal article" date="2022" name="bioRxiv">
        <title>Prophages regulate Shewanella fidelis 3313 motility and biofilm formation: implications for gut colonization dynamics in Ciona robusta.</title>
        <authorList>
            <person name="Natarajan O."/>
            <person name="Gibboney S.L."/>
            <person name="Young M.N."/>
            <person name="Lim S.J."/>
            <person name="Pluta N."/>
            <person name="Atkinson C.G."/>
            <person name="Leigh B.A."/>
            <person name="Liberti A."/>
            <person name="Kees E.D."/>
            <person name="Breitbart M."/>
            <person name="Gralnick J.A."/>
            <person name="Dishaw L.J."/>
        </authorList>
    </citation>
    <scope>NUCLEOTIDE SEQUENCE [LARGE SCALE GENOMIC DNA]</scope>
    <source>
        <strain evidence="4 6">JG4066</strain>
    </source>
</reference>
<evidence type="ECO:0000313" key="5">
    <source>
        <dbReference type="Proteomes" id="UP001259340"/>
    </source>
</evidence>
<evidence type="ECO:0000259" key="2">
    <source>
        <dbReference type="Pfam" id="PF05232"/>
    </source>
</evidence>
<comment type="caution">
    <text evidence="3">The sequence shown here is derived from an EMBL/GenBank/DDBJ whole genome shotgun (WGS) entry which is preliminary data.</text>
</comment>
<feature type="domain" description="Chlorhexidine efflux transporter" evidence="2">
    <location>
        <begin position="1"/>
        <end position="63"/>
    </location>
</feature>
<keyword evidence="1" id="KW-0472">Membrane</keyword>
<evidence type="ECO:0000313" key="6">
    <source>
        <dbReference type="Proteomes" id="UP001271263"/>
    </source>
</evidence>
<feature type="transmembrane region" description="Helical" evidence="1">
    <location>
        <begin position="75"/>
        <end position="97"/>
    </location>
</feature>
<feature type="transmembrane region" description="Helical" evidence="1">
    <location>
        <begin position="7"/>
        <end position="28"/>
    </location>
</feature>
<dbReference type="EMBL" id="JAPMLE010000001">
    <property type="protein sequence ID" value="MDR8524679.1"/>
    <property type="molecule type" value="Genomic_DNA"/>
</dbReference>
<dbReference type="RefSeq" id="WP_028768487.1">
    <property type="nucleotide sequence ID" value="NZ_JAPMLA010000010.1"/>
</dbReference>
<accession>A0AAW8NRU2</accession>